<reference evidence="1 2" key="1">
    <citation type="journal article" date="2021" name="BMC Genomics">
        <title>Datura genome reveals duplications of psychoactive alkaloid biosynthetic genes and high mutation rate following tissue culture.</title>
        <authorList>
            <person name="Rajewski A."/>
            <person name="Carter-House D."/>
            <person name="Stajich J."/>
            <person name="Litt A."/>
        </authorList>
    </citation>
    <scope>NUCLEOTIDE SEQUENCE [LARGE SCALE GENOMIC DNA]</scope>
    <source>
        <strain evidence="1">AR-01</strain>
    </source>
</reference>
<dbReference type="EMBL" id="JACEIK010008027">
    <property type="protein sequence ID" value="MCE3050933.1"/>
    <property type="molecule type" value="Genomic_DNA"/>
</dbReference>
<protein>
    <submittedName>
        <fullName evidence="1">Uncharacterized protein</fullName>
    </submittedName>
</protein>
<evidence type="ECO:0000313" key="1">
    <source>
        <dbReference type="EMBL" id="MCE3050933.1"/>
    </source>
</evidence>
<dbReference type="Proteomes" id="UP000823775">
    <property type="component" value="Unassembled WGS sequence"/>
</dbReference>
<gene>
    <name evidence="1" type="ORF">HAX54_048553</name>
</gene>
<proteinExistence type="predicted"/>
<keyword evidence="2" id="KW-1185">Reference proteome</keyword>
<evidence type="ECO:0000313" key="2">
    <source>
        <dbReference type="Proteomes" id="UP000823775"/>
    </source>
</evidence>
<name>A0ABS8WJD8_DATST</name>
<accession>A0ABS8WJD8</accession>
<comment type="caution">
    <text evidence="1">The sequence shown here is derived from an EMBL/GenBank/DDBJ whole genome shotgun (WGS) entry which is preliminary data.</text>
</comment>
<organism evidence="1 2">
    <name type="scientific">Datura stramonium</name>
    <name type="common">Jimsonweed</name>
    <name type="synonym">Common thornapple</name>
    <dbReference type="NCBI Taxonomy" id="4076"/>
    <lineage>
        <taxon>Eukaryota</taxon>
        <taxon>Viridiplantae</taxon>
        <taxon>Streptophyta</taxon>
        <taxon>Embryophyta</taxon>
        <taxon>Tracheophyta</taxon>
        <taxon>Spermatophyta</taxon>
        <taxon>Magnoliopsida</taxon>
        <taxon>eudicotyledons</taxon>
        <taxon>Gunneridae</taxon>
        <taxon>Pentapetalae</taxon>
        <taxon>asterids</taxon>
        <taxon>lamiids</taxon>
        <taxon>Solanales</taxon>
        <taxon>Solanaceae</taxon>
        <taxon>Solanoideae</taxon>
        <taxon>Datureae</taxon>
        <taxon>Datura</taxon>
    </lineage>
</organism>
<sequence length="96" mass="10016">MECSTTYNILQRHVGLVVVAGIQAYAQVVTVGKVGESLSRHLKMPNIVETMTGRVSQILIGTAGTTDVSTIDGTITEGTTTEVVPVALTLTPDTSA</sequence>